<evidence type="ECO:0000313" key="2">
    <source>
        <dbReference type="EMBL" id="QIE91564.1"/>
    </source>
</evidence>
<evidence type="ECO:0000313" key="3">
    <source>
        <dbReference type="Proteomes" id="UP000501063"/>
    </source>
</evidence>
<reference evidence="2 3" key="1">
    <citation type="submission" date="2020-02" db="EMBL/GenBank/DDBJ databases">
        <title>Integrative conjugative elements (ICEs) and plasmids drive adaptation of Pseudomonas nitroreducens strain HBP1 to wastewater environment.</title>
        <authorList>
            <person name="Sentchilo V."/>
            <person name="Carraro N."/>
            <person name="Bertelli C."/>
            <person name="van der Meer J.R."/>
        </authorList>
    </citation>
    <scope>NUCLEOTIDE SEQUENCE [LARGE SCALE GENOMIC DNA]</scope>
    <source>
        <strain evidence="2 3">HBP1</strain>
        <plasmid evidence="3">ppnihbp1_1</plasmid>
    </source>
</reference>
<accession>A0A6G6J8J0</accession>
<proteinExistence type="predicted"/>
<feature type="region of interest" description="Disordered" evidence="1">
    <location>
        <begin position="352"/>
        <end position="374"/>
    </location>
</feature>
<dbReference type="RefSeq" id="WP_024764878.1">
    <property type="nucleotide sequence ID" value="NZ_CP049142.1"/>
</dbReference>
<dbReference type="AlphaFoldDB" id="A0A6G6J8J0"/>
<dbReference type="KEGG" id="pnt:G5B91_35115"/>
<gene>
    <name evidence="2" type="ORF">G5B91_35115</name>
</gene>
<geneLocation type="plasmid" evidence="3">
    <name>ppnihbp1_1</name>
</geneLocation>
<protein>
    <submittedName>
        <fullName evidence="2">Uncharacterized protein</fullName>
    </submittedName>
</protein>
<organism evidence="2 3">
    <name type="scientific">Pseudomonas nitroreducens</name>
    <dbReference type="NCBI Taxonomy" id="46680"/>
    <lineage>
        <taxon>Bacteria</taxon>
        <taxon>Pseudomonadati</taxon>
        <taxon>Pseudomonadota</taxon>
        <taxon>Gammaproteobacteria</taxon>
        <taxon>Pseudomonadales</taxon>
        <taxon>Pseudomonadaceae</taxon>
        <taxon>Pseudomonas</taxon>
    </lineage>
</organism>
<keyword evidence="2" id="KW-0614">Plasmid</keyword>
<dbReference type="Proteomes" id="UP000501063">
    <property type="component" value="Plasmid pPniHBP1_1"/>
</dbReference>
<name>A0A6G6J8J0_PSENT</name>
<dbReference type="EMBL" id="CP049142">
    <property type="protein sequence ID" value="QIE91564.1"/>
    <property type="molecule type" value="Genomic_DNA"/>
</dbReference>
<evidence type="ECO:0000256" key="1">
    <source>
        <dbReference type="SAM" id="MobiDB-lite"/>
    </source>
</evidence>
<sequence length="374" mass="41589">MHQINRKALTNPECLQAARRLLASKGVCDDATPASVRAVVDAVQAGWFIIPAGRTGSYTKRQFDSFDRCFAVAPWIRQIQVEAKAFDQVLKNRLGNRYSLTFPGGMKLTAPALKADALPYRVARLPLTFQAGKFKPDLLVSCLEDTQQTCRRIRSEIAALDPDWVLSPSASVADLYAHLGQHGHESLLLTVLLSTRPGYLPLEDQRWLKQVQSGLMPPAEYERRAAERDLAQAQASRDAWQSRFARIQTLASVLDGLPSYHQATITRRVRQADRSATPKRKGAKLVIDLGDWHEIGDRHALRDGFELANFVLALDMELGKAEPTWPSYHDAENAAFEKILLLRTEMAQQAPARGRGDAFDDFTDGYEGSNGHAA</sequence>